<feature type="domain" description="VTT" evidence="12">
    <location>
        <begin position="262"/>
        <end position="375"/>
    </location>
</feature>
<evidence type="ECO:0000313" key="14">
    <source>
        <dbReference type="Proteomes" id="UP000323386"/>
    </source>
</evidence>
<evidence type="ECO:0000256" key="1">
    <source>
        <dbReference type="ARBA" id="ARBA00002978"/>
    </source>
</evidence>
<feature type="region of interest" description="Disordered" evidence="10">
    <location>
        <begin position="508"/>
        <end position="528"/>
    </location>
</feature>
<keyword evidence="14" id="KW-1185">Reference proteome</keyword>
<feature type="region of interest" description="Disordered" evidence="10">
    <location>
        <begin position="1"/>
        <end position="64"/>
    </location>
</feature>
<comment type="similarity">
    <text evidence="3">Belongs to the TVP38/TMEM64 family.</text>
</comment>
<feature type="transmembrane region" description="Helical" evidence="11">
    <location>
        <begin position="265"/>
        <end position="288"/>
    </location>
</feature>
<feature type="compositionally biased region" description="Low complexity" evidence="10">
    <location>
        <begin position="8"/>
        <end position="23"/>
    </location>
</feature>
<dbReference type="InterPro" id="IPR032816">
    <property type="entry name" value="VTT_dom"/>
</dbReference>
<accession>A0A5C3EUL8</accession>
<feature type="transmembrane region" description="Helical" evidence="11">
    <location>
        <begin position="392"/>
        <end position="413"/>
    </location>
</feature>
<dbReference type="EMBL" id="OOIP01000001">
    <property type="protein sequence ID" value="SPO34731.1"/>
    <property type="molecule type" value="Genomic_DNA"/>
</dbReference>
<evidence type="ECO:0000256" key="8">
    <source>
        <dbReference type="ARBA" id="ARBA00023034"/>
    </source>
</evidence>
<dbReference type="PANTHER" id="PTHR47549">
    <property type="entry name" value="GOLGI APPARATUS MEMBRANE PROTEIN TVP38-RELATED"/>
    <property type="match status" value="1"/>
</dbReference>
<keyword evidence="9 11" id="KW-0472">Membrane</keyword>
<dbReference type="Proteomes" id="UP000323386">
    <property type="component" value="Unassembled WGS sequence"/>
</dbReference>
<evidence type="ECO:0000259" key="12">
    <source>
        <dbReference type="Pfam" id="PF09335"/>
    </source>
</evidence>
<evidence type="ECO:0000256" key="2">
    <source>
        <dbReference type="ARBA" id="ARBA00004653"/>
    </source>
</evidence>
<evidence type="ECO:0000256" key="3">
    <source>
        <dbReference type="ARBA" id="ARBA00008640"/>
    </source>
</evidence>
<feature type="transmembrane region" description="Helical" evidence="11">
    <location>
        <begin position="242"/>
        <end position="260"/>
    </location>
</feature>
<dbReference type="PANTHER" id="PTHR47549:SF2">
    <property type="entry name" value="GOLGI APPARATUS MEMBRANE PROTEIN TVP38"/>
    <property type="match status" value="1"/>
</dbReference>
<name>A0A5C3EUL8_9BASI</name>
<evidence type="ECO:0000256" key="4">
    <source>
        <dbReference type="ARBA" id="ARBA00013533"/>
    </source>
</evidence>
<feature type="compositionally biased region" description="Basic and acidic residues" evidence="10">
    <location>
        <begin position="749"/>
        <end position="760"/>
    </location>
</feature>
<evidence type="ECO:0000256" key="6">
    <source>
        <dbReference type="ARBA" id="ARBA00022692"/>
    </source>
</evidence>
<evidence type="ECO:0000256" key="9">
    <source>
        <dbReference type="ARBA" id="ARBA00023136"/>
    </source>
</evidence>
<keyword evidence="6 11" id="KW-0812">Transmembrane</keyword>
<evidence type="ECO:0000256" key="7">
    <source>
        <dbReference type="ARBA" id="ARBA00022989"/>
    </source>
</evidence>
<protein>
    <recommendedName>
        <fullName evidence="4">Golgi apparatus membrane protein TVP38</fullName>
    </recommendedName>
    <alternativeName>
        <fullName evidence="5">Golgi apparatus membrane protein tvp38</fullName>
    </alternativeName>
</protein>
<dbReference type="OrthoDB" id="166803at2759"/>
<reference evidence="13 14" key="1">
    <citation type="submission" date="2018-03" db="EMBL/GenBank/DDBJ databases">
        <authorList>
            <person name="Guldener U."/>
        </authorList>
    </citation>
    <scope>NUCLEOTIDE SEQUENCE [LARGE SCALE GENOMIC DNA]</scope>
    <source>
        <strain evidence="13 14">DAOM196992</strain>
    </source>
</reference>
<feature type="compositionally biased region" description="Basic and acidic residues" evidence="10">
    <location>
        <begin position="461"/>
        <end position="471"/>
    </location>
</feature>
<keyword evidence="7 11" id="KW-1133">Transmembrane helix</keyword>
<feature type="region of interest" description="Disordered" evidence="10">
    <location>
        <begin position="441"/>
        <end position="494"/>
    </location>
</feature>
<proteinExistence type="inferred from homology"/>
<feature type="compositionally biased region" description="Polar residues" evidence="10">
    <location>
        <begin position="625"/>
        <end position="640"/>
    </location>
</feature>
<dbReference type="InterPro" id="IPR051076">
    <property type="entry name" value="Golgi_membrane_TVP38/TMEM64"/>
</dbReference>
<feature type="compositionally biased region" description="Low complexity" evidence="10">
    <location>
        <begin position="508"/>
        <end position="527"/>
    </location>
</feature>
<dbReference type="GO" id="GO:0000139">
    <property type="term" value="C:Golgi membrane"/>
    <property type="evidence" value="ECO:0007669"/>
    <property type="project" value="UniProtKB-SubCell"/>
</dbReference>
<evidence type="ECO:0000313" key="13">
    <source>
        <dbReference type="EMBL" id="SPO34731.1"/>
    </source>
</evidence>
<evidence type="ECO:0000256" key="11">
    <source>
        <dbReference type="SAM" id="Phobius"/>
    </source>
</evidence>
<sequence length="760" mass="83064">MANPYYPPGGSQRQRGQNGQRNPLSIPYPQDHPYLGTPTNAHFSDPYAPGGYGDGHDRPFYNPYANVSNVQLEPQSHNASSENLVGGVKQSFSEKRLQEVDLHPYHTDDGLPLPSQPFARGYGGVTAATGPGRSSRDIERPESPFDGVYKDRPPVWEKLNPEQREILKQFPPDLDDANGGKSGMQAVKDMLKNWKQFFRLKYLHWWIILLICGAVVALVTIYHTQIVDWLTPISKKANSVSWGWTIPVAILFVLSFPPLFGQEIVLVLVGIVYGLWLGFGIASLGTLLGEIGNFYAFKYCLRSTAAKYERKNIYYACMAEMVREGGFWVMFLARLSAVPGHFTTAVFATVGMNIWIFTLAAVLSLPKQLIIVYFGVAIEQAGGKGESTASKIIKYVVLAITVIITIWTAHWLYMRMEKVRPDVQRKLRMRRYDLLTDARGSEYTARGGPSTAEARPVESNGEDRDTYELRPRQAGHAGYSQASPAQYAGAETSGRYHGADEAYNRAPASYAPSQAPASPQQNRAPSANAAGAIQFHRPLRKQTHEDAPATPPIDPGGFDHASDLSQARAELMLSPASPGARAANQGGRPNIRLDTQLNAKYQHASELGSVYMLGSEASTAPMHQGSFQPGQIVSPSSLTPPGQDPGAPVPALQASYHSPQAEHFSERSPLRGNEDRLSPTSPGADHAPAHALHGGSHADAAGSQPNHRPYGVSPTSTAAYGYERDAPPAYASTPYLADPSQQLPPQQRVSDEVTRYQLHD</sequence>
<evidence type="ECO:0000256" key="5">
    <source>
        <dbReference type="ARBA" id="ARBA00020673"/>
    </source>
</evidence>
<feature type="compositionally biased region" description="Basic and acidic residues" evidence="10">
    <location>
        <begin position="663"/>
        <end position="677"/>
    </location>
</feature>
<feature type="region of interest" description="Disordered" evidence="10">
    <location>
        <begin position="620"/>
        <end position="760"/>
    </location>
</feature>
<feature type="compositionally biased region" description="Polar residues" evidence="10">
    <location>
        <begin position="739"/>
        <end position="748"/>
    </location>
</feature>
<evidence type="ECO:0000256" key="10">
    <source>
        <dbReference type="SAM" id="MobiDB-lite"/>
    </source>
</evidence>
<comment type="subcellular location">
    <subcellularLocation>
        <location evidence="2">Golgi apparatus membrane</location>
        <topology evidence="2">Multi-pass membrane protein</topology>
    </subcellularLocation>
</comment>
<keyword evidence="8" id="KW-0333">Golgi apparatus</keyword>
<organism evidence="13 14">
    <name type="scientific">Pseudozyma flocculosa</name>
    <dbReference type="NCBI Taxonomy" id="84751"/>
    <lineage>
        <taxon>Eukaryota</taxon>
        <taxon>Fungi</taxon>
        <taxon>Dikarya</taxon>
        <taxon>Basidiomycota</taxon>
        <taxon>Ustilaginomycotina</taxon>
        <taxon>Ustilaginomycetes</taxon>
        <taxon>Ustilaginales</taxon>
        <taxon>Ustilaginaceae</taxon>
        <taxon>Pseudozyma</taxon>
    </lineage>
</organism>
<comment type="function">
    <text evidence="1">Golgi membrane protein involved in vesicular trafficking and spindle migration.</text>
</comment>
<dbReference type="Pfam" id="PF09335">
    <property type="entry name" value="VTT_dom"/>
    <property type="match status" value="1"/>
</dbReference>
<gene>
    <name evidence="13" type="ORF">PSFLO_00202</name>
</gene>
<feature type="transmembrane region" description="Helical" evidence="11">
    <location>
        <begin position="202"/>
        <end position="222"/>
    </location>
</feature>
<dbReference type="AlphaFoldDB" id="A0A5C3EUL8"/>
<feature type="transmembrane region" description="Helical" evidence="11">
    <location>
        <begin position="345"/>
        <end position="365"/>
    </location>
</feature>